<keyword evidence="1" id="KW-0472">Membrane</keyword>
<protein>
    <submittedName>
        <fullName evidence="2">Uncharacterized protein</fullName>
    </submittedName>
</protein>
<reference evidence="2" key="1">
    <citation type="journal article" date="2015" name="Nature">
        <title>Complex archaea that bridge the gap between prokaryotes and eukaryotes.</title>
        <authorList>
            <person name="Spang A."/>
            <person name="Saw J.H."/>
            <person name="Jorgensen S.L."/>
            <person name="Zaremba-Niedzwiedzka K."/>
            <person name="Martijn J."/>
            <person name="Lind A.E."/>
            <person name="van Eijk R."/>
            <person name="Schleper C."/>
            <person name="Guy L."/>
            <person name="Ettema T.J."/>
        </authorList>
    </citation>
    <scope>NUCLEOTIDE SEQUENCE</scope>
</reference>
<organism evidence="2">
    <name type="scientific">marine sediment metagenome</name>
    <dbReference type="NCBI Taxonomy" id="412755"/>
    <lineage>
        <taxon>unclassified sequences</taxon>
        <taxon>metagenomes</taxon>
        <taxon>ecological metagenomes</taxon>
    </lineage>
</organism>
<proteinExistence type="predicted"/>
<evidence type="ECO:0000256" key="1">
    <source>
        <dbReference type="SAM" id="Phobius"/>
    </source>
</evidence>
<accession>A0A0F9DS11</accession>
<gene>
    <name evidence="2" type="ORF">LCGC14_2163330</name>
</gene>
<feature type="transmembrane region" description="Helical" evidence="1">
    <location>
        <begin position="12"/>
        <end position="30"/>
    </location>
</feature>
<evidence type="ECO:0000313" key="2">
    <source>
        <dbReference type="EMBL" id="KKL64603.1"/>
    </source>
</evidence>
<sequence length="95" mass="11064">MNRCCSSERFLSGCLLVALIVGIVFVKFWMVSVEERLDENLTMQRDNLGDDKTQTNVLYNHENRLRRVERTAWAVWDHHAPFGGWPTQQQIAQGE</sequence>
<keyword evidence="1" id="KW-0812">Transmembrane</keyword>
<dbReference type="EMBL" id="LAZR01027791">
    <property type="protein sequence ID" value="KKL64603.1"/>
    <property type="molecule type" value="Genomic_DNA"/>
</dbReference>
<name>A0A0F9DS11_9ZZZZ</name>
<comment type="caution">
    <text evidence="2">The sequence shown here is derived from an EMBL/GenBank/DDBJ whole genome shotgun (WGS) entry which is preliminary data.</text>
</comment>
<keyword evidence="1" id="KW-1133">Transmembrane helix</keyword>
<dbReference type="AlphaFoldDB" id="A0A0F9DS11"/>